<feature type="non-terminal residue" evidence="1">
    <location>
        <position position="1"/>
    </location>
</feature>
<dbReference type="GO" id="GO:1990281">
    <property type="term" value="C:efflux pump complex"/>
    <property type="evidence" value="ECO:0007669"/>
    <property type="project" value="TreeGrafter"/>
</dbReference>
<protein>
    <recommendedName>
        <fullName evidence="3">Efflux RND transporter periplasmic adaptor subunit</fullName>
    </recommendedName>
</protein>
<gene>
    <name evidence="1" type="ORF">Lpp71_02124</name>
</gene>
<dbReference type="AlphaFoldDB" id="A0A8E0IUA4"/>
<name>A0A8E0IUA4_LACPA</name>
<proteinExistence type="predicted"/>
<comment type="caution">
    <text evidence="1">The sequence shown here is derived from an EMBL/GenBank/DDBJ whole genome shotgun (WGS) entry which is preliminary data.</text>
</comment>
<reference evidence="1 2" key="1">
    <citation type="journal article" date="2013" name="PLoS ONE">
        <title>Lactobacillus paracasei comparative genomics: towards species pan-genome definition and exploitation of diversity.</title>
        <authorList>
            <person name="Smokvina T."/>
            <person name="Wels M."/>
            <person name="Polka J."/>
            <person name="Chervaux C."/>
            <person name="Brisse S."/>
            <person name="Boekhorst J."/>
            <person name="van Hylckama Vlieg J.E."/>
            <person name="Siezen R.J."/>
        </authorList>
    </citation>
    <scope>NUCLEOTIDE SEQUENCE [LARGE SCALE GENOMIC DNA]</scope>
    <source>
        <strain evidence="1 2">Lpp71</strain>
    </source>
</reference>
<accession>A0A8E0IUA4</accession>
<dbReference type="GO" id="GO:0015562">
    <property type="term" value="F:efflux transmembrane transporter activity"/>
    <property type="evidence" value="ECO:0007669"/>
    <property type="project" value="TreeGrafter"/>
</dbReference>
<dbReference type="PANTHER" id="PTHR30469">
    <property type="entry name" value="MULTIDRUG RESISTANCE PROTEIN MDTA"/>
    <property type="match status" value="1"/>
</dbReference>
<organism evidence="1 2">
    <name type="scientific">Lacticaseibacillus paracasei subsp. paracasei Lpp71</name>
    <dbReference type="NCBI Taxonomy" id="1256207"/>
    <lineage>
        <taxon>Bacteria</taxon>
        <taxon>Bacillati</taxon>
        <taxon>Bacillota</taxon>
        <taxon>Bacilli</taxon>
        <taxon>Lactobacillales</taxon>
        <taxon>Lactobacillaceae</taxon>
        <taxon>Lacticaseibacillus</taxon>
    </lineage>
</organism>
<dbReference type="EMBL" id="ANKD01000091">
    <property type="protein sequence ID" value="EPC77224.1"/>
    <property type="molecule type" value="Genomic_DNA"/>
</dbReference>
<evidence type="ECO:0008006" key="3">
    <source>
        <dbReference type="Google" id="ProtNLM"/>
    </source>
</evidence>
<dbReference type="Proteomes" id="UP000014252">
    <property type="component" value="Unassembled WGS sequence"/>
</dbReference>
<dbReference type="Gene3D" id="2.40.420.20">
    <property type="match status" value="1"/>
</dbReference>
<evidence type="ECO:0000313" key="2">
    <source>
        <dbReference type="Proteomes" id="UP000014252"/>
    </source>
</evidence>
<sequence length="180" mass="19420">AKLKQSLNTVVKAPFAGRLYIDYQANGSQTITETSAEVEAVGEVSEFDYSSVKIGQSATVQALASKTKQATDINFISSDPAKSSKPNLAKYELTTKLRDGFLNGQSITITIPLSGLLIPKEAVKDGAVFKIVNKRAIRTKVTYVAKDDMYEVSDGLSSGDRILQKPDKTIKDGAKVNVDD</sequence>
<evidence type="ECO:0000313" key="1">
    <source>
        <dbReference type="EMBL" id="EPC77224.1"/>
    </source>
</evidence>